<keyword evidence="3" id="KW-1185">Reference proteome</keyword>
<dbReference type="Pfam" id="PF00160">
    <property type="entry name" value="Pro_isomerase"/>
    <property type="match status" value="1"/>
</dbReference>
<dbReference type="SUPFAM" id="SSF50891">
    <property type="entry name" value="Cyclophilin-like"/>
    <property type="match status" value="1"/>
</dbReference>
<dbReference type="OrthoDB" id="193499at2759"/>
<dbReference type="InterPro" id="IPR029000">
    <property type="entry name" value="Cyclophilin-like_dom_sf"/>
</dbReference>
<dbReference type="Gene3D" id="2.40.100.10">
    <property type="entry name" value="Cyclophilin-like"/>
    <property type="match status" value="1"/>
</dbReference>
<dbReference type="PANTHER" id="PTHR11071">
    <property type="entry name" value="PEPTIDYL-PROLYL CIS-TRANS ISOMERASE"/>
    <property type="match status" value="1"/>
</dbReference>
<comment type="caution">
    <text evidence="2">The sequence shown here is derived from an EMBL/GenBank/DDBJ whole genome shotgun (WGS) entry which is preliminary data.</text>
</comment>
<evidence type="ECO:0000313" key="2">
    <source>
        <dbReference type="EMBL" id="ETE69232.1"/>
    </source>
</evidence>
<evidence type="ECO:0000259" key="1">
    <source>
        <dbReference type="PROSITE" id="PS50072"/>
    </source>
</evidence>
<sequence>MVVLASNPKNSMVFFDVTIGRQELGHMKLGSTFHRAMNDFMIQGADFVNGDGTRMASIYRGNFADENFKLKYLAPSLFSMANSGPSTNSYHFFITCSKCDWLNGIHVVFGKIIDGLLIMRKIENVPTGLINKPKLLVERCRLIFSSSREAKQFLIADPASSHIACISGIWHTRQELHDLKGKGHRHFSILSFLWAALYLTADLDEWKAWRPGGEGMVPCEWQVSMHTQLHLCKQTFAHEPKHLLLVQVELSVYAHLSTVCTTVAQGHPASFMPKVGLEVTTSWFVGQPHQSDSTLTRWPADREQLIPFDSSFYIQLSNGISQSGKALAPAQRADQSEDFCKMQQREEGGKERFLMLPASFPLLSTSSAFLPIRGHSVSLFR</sequence>
<dbReference type="GO" id="GO:0003755">
    <property type="term" value="F:peptidyl-prolyl cis-trans isomerase activity"/>
    <property type="evidence" value="ECO:0007669"/>
    <property type="project" value="InterPro"/>
</dbReference>
<feature type="non-terminal residue" evidence="2">
    <location>
        <position position="1"/>
    </location>
</feature>
<dbReference type="PROSITE" id="PS50072">
    <property type="entry name" value="CSA_PPIASE_2"/>
    <property type="match status" value="1"/>
</dbReference>
<gene>
    <name evidence="2" type="primary">PPIH</name>
    <name evidence="2" type="ORF">L345_04965</name>
</gene>
<accession>V8P5S1</accession>
<reference evidence="2 3" key="1">
    <citation type="journal article" date="2013" name="Proc. Natl. Acad. Sci. U.S.A.">
        <title>The king cobra genome reveals dynamic gene evolution and adaptation in the snake venom system.</title>
        <authorList>
            <person name="Vonk F.J."/>
            <person name="Casewell N.R."/>
            <person name="Henkel C.V."/>
            <person name="Heimberg A.M."/>
            <person name="Jansen H.J."/>
            <person name="McCleary R.J."/>
            <person name="Kerkkamp H.M."/>
            <person name="Vos R.A."/>
            <person name="Guerreiro I."/>
            <person name="Calvete J.J."/>
            <person name="Wuster W."/>
            <person name="Woods A.E."/>
            <person name="Logan J.M."/>
            <person name="Harrison R.A."/>
            <person name="Castoe T.A."/>
            <person name="de Koning A.P."/>
            <person name="Pollock D.D."/>
            <person name="Yandell M."/>
            <person name="Calderon D."/>
            <person name="Renjifo C."/>
            <person name="Currier R.B."/>
            <person name="Salgado D."/>
            <person name="Pla D."/>
            <person name="Sanz L."/>
            <person name="Hyder A.S."/>
            <person name="Ribeiro J.M."/>
            <person name="Arntzen J.W."/>
            <person name="van den Thillart G.E."/>
            <person name="Boetzer M."/>
            <person name="Pirovano W."/>
            <person name="Dirks R.P."/>
            <person name="Spaink H.P."/>
            <person name="Duboule D."/>
            <person name="McGlinn E."/>
            <person name="Kini R.M."/>
            <person name="Richardson M.K."/>
        </authorList>
    </citation>
    <scope>NUCLEOTIDE SEQUENCE</scope>
    <source>
        <tissue evidence="2">Blood</tissue>
    </source>
</reference>
<keyword evidence="2" id="KW-0413">Isomerase</keyword>
<feature type="domain" description="PPIase cyclophilin-type" evidence="1">
    <location>
        <begin position="8"/>
        <end position="137"/>
    </location>
</feature>
<dbReference type="PANTHER" id="PTHR11071:SF561">
    <property type="entry name" value="PEPTIDYL-PROLYL CIS-TRANS ISOMERASE D-RELATED"/>
    <property type="match status" value="1"/>
</dbReference>
<organism evidence="2 3">
    <name type="scientific">Ophiophagus hannah</name>
    <name type="common">King cobra</name>
    <name type="synonym">Naja hannah</name>
    <dbReference type="NCBI Taxonomy" id="8665"/>
    <lineage>
        <taxon>Eukaryota</taxon>
        <taxon>Metazoa</taxon>
        <taxon>Chordata</taxon>
        <taxon>Craniata</taxon>
        <taxon>Vertebrata</taxon>
        <taxon>Euteleostomi</taxon>
        <taxon>Lepidosauria</taxon>
        <taxon>Squamata</taxon>
        <taxon>Bifurcata</taxon>
        <taxon>Unidentata</taxon>
        <taxon>Episquamata</taxon>
        <taxon>Toxicofera</taxon>
        <taxon>Serpentes</taxon>
        <taxon>Colubroidea</taxon>
        <taxon>Elapidae</taxon>
        <taxon>Elapinae</taxon>
        <taxon>Ophiophagus</taxon>
    </lineage>
</organism>
<dbReference type="PRINTS" id="PR00153">
    <property type="entry name" value="CSAPPISMRASE"/>
</dbReference>
<dbReference type="EMBL" id="AZIM01000811">
    <property type="protein sequence ID" value="ETE69232.1"/>
    <property type="molecule type" value="Genomic_DNA"/>
</dbReference>
<dbReference type="GO" id="GO:0006457">
    <property type="term" value="P:protein folding"/>
    <property type="evidence" value="ECO:0007669"/>
    <property type="project" value="TreeGrafter"/>
</dbReference>
<evidence type="ECO:0000313" key="3">
    <source>
        <dbReference type="Proteomes" id="UP000018936"/>
    </source>
</evidence>
<dbReference type="InterPro" id="IPR002130">
    <property type="entry name" value="Cyclophilin-type_PPIase_dom"/>
</dbReference>
<dbReference type="Proteomes" id="UP000018936">
    <property type="component" value="Unassembled WGS sequence"/>
</dbReference>
<proteinExistence type="predicted"/>
<dbReference type="GO" id="GO:0005737">
    <property type="term" value="C:cytoplasm"/>
    <property type="evidence" value="ECO:0007669"/>
    <property type="project" value="TreeGrafter"/>
</dbReference>
<name>V8P5S1_OPHHA</name>
<dbReference type="AlphaFoldDB" id="V8P5S1"/>
<protein>
    <submittedName>
        <fullName evidence="2">Peptidyl-prolyl cis-trans isomerase H</fullName>
    </submittedName>
</protein>
<dbReference type="GO" id="GO:0016018">
    <property type="term" value="F:cyclosporin A binding"/>
    <property type="evidence" value="ECO:0007669"/>
    <property type="project" value="TreeGrafter"/>
</dbReference>